<reference evidence="10 11" key="1">
    <citation type="submission" date="2007-03" db="EMBL/GenBank/DDBJ databases">
        <authorList>
            <person name="Stal L."/>
            <person name="Ferriera S."/>
            <person name="Johnson J."/>
            <person name="Kravitz S."/>
            <person name="Beeson K."/>
            <person name="Sutton G."/>
            <person name="Rogers Y.-H."/>
            <person name="Friedman R."/>
            <person name="Frazier M."/>
            <person name="Venter J.C."/>
        </authorList>
    </citation>
    <scope>NUCLEOTIDE SEQUENCE [LARGE SCALE GENOMIC DNA]</scope>
    <source>
        <strain evidence="10 11">CCY0110</strain>
    </source>
</reference>
<evidence type="ECO:0000259" key="9">
    <source>
        <dbReference type="Pfam" id="PF09179"/>
    </source>
</evidence>
<dbReference type="CDD" id="cd01992">
    <property type="entry name" value="TilS_N"/>
    <property type="match status" value="1"/>
</dbReference>
<evidence type="ECO:0000313" key="10">
    <source>
        <dbReference type="EMBL" id="EAZ92560.1"/>
    </source>
</evidence>
<sequence>MIKKMWTSLHAKVHQTLKDSLILPHQSNILIAVSGGQDSLCLLKLIVDLQSKWGWKIAIGHCDHGWASDIGIADHVRELAYHWNIPFYLKVAEAMKETEAAAREWRYQSLVEIANKNEFTEVVTGHTLSDRAETLLYNLIRGSGSKGLGSLTWKRPLSNKISLVRPLLKVSRPETLAFCQQFDLPIWEDAVNANLDYARNRIRQQLLPYLKDHFNPNVESTLSQTSEVLKTESDYLESEANKILIASFNNSKQQLNRDILKPIPLALQRRVIRQFLEKIIIRKPNFEQIEETVNLINAPRRSRTSSFPGNIILEVEENYIIKK</sequence>
<keyword evidence="5 7" id="KW-0067">ATP-binding</keyword>
<evidence type="ECO:0000256" key="1">
    <source>
        <dbReference type="ARBA" id="ARBA00022490"/>
    </source>
</evidence>
<proteinExistence type="inferred from homology"/>
<accession>A3ILA9</accession>
<keyword evidence="2 7" id="KW-0436">Ligase</keyword>
<evidence type="ECO:0000256" key="2">
    <source>
        <dbReference type="ARBA" id="ARBA00022598"/>
    </source>
</evidence>
<organism evidence="10 11">
    <name type="scientific">Crocosphaera chwakensis CCY0110</name>
    <dbReference type="NCBI Taxonomy" id="391612"/>
    <lineage>
        <taxon>Bacteria</taxon>
        <taxon>Bacillati</taxon>
        <taxon>Cyanobacteriota</taxon>
        <taxon>Cyanophyceae</taxon>
        <taxon>Oscillatoriophycideae</taxon>
        <taxon>Chroococcales</taxon>
        <taxon>Aphanothecaceae</taxon>
        <taxon>Crocosphaera</taxon>
        <taxon>Crocosphaera chwakensis</taxon>
    </lineage>
</organism>
<dbReference type="SUPFAM" id="SSF82829">
    <property type="entry name" value="MesJ substrate recognition domain-like"/>
    <property type="match status" value="1"/>
</dbReference>
<keyword evidence="4 7" id="KW-0547">Nucleotide-binding</keyword>
<keyword evidence="11" id="KW-1185">Reference proteome</keyword>
<dbReference type="Gene3D" id="1.20.59.20">
    <property type="match status" value="1"/>
</dbReference>
<dbReference type="InterPro" id="IPR012795">
    <property type="entry name" value="tRNA_Ile_lys_synt_N"/>
</dbReference>
<dbReference type="PANTHER" id="PTHR43033:SF1">
    <property type="entry name" value="TRNA(ILE)-LYSIDINE SYNTHASE-RELATED"/>
    <property type="match status" value="1"/>
</dbReference>
<evidence type="ECO:0000256" key="5">
    <source>
        <dbReference type="ARBA" id="ARBA00022840"/>
    </source>
</evidence>
<name>A3ILA9_9CHRO</name>
<dbReference type="InterPro" id="IPR011063">
    <property type="entry name" value="TilS/TtcA_N"/>
</dbReference>
<dbReference type="InterPro" id="IPR014729">
    <property type="entry name" value="Rossmann-like_a/b/a_fold"/>
</dbReference>
<keyword evidence="1 7" id="KW-0963">Cytoplasm</keyword>
<evidence type="ECO:0000256" key="3">
    <source>
        <dbReference type="ARBA" id="ARBA00022694"/>
    </source>
</evidence>
<dbReference type="EC" id="6.3.4.19" evidence="7"/>
<gene>
    <name evidence="7" type="primary">tilS</name>
    <name evidence="10" type="ORF">CY0110_23376</name>
</gene>
<dbReference type="Proteomes" id="UP000003781">
    <property type="component" value="Unassembled WGS sequence"/>
</dbReference>
<comment type="domain">
    <text evidence="7">The N-terminal region contains the highly conserved SGGXDS motif, predicted to be a P-loop motif involved in ATP binding.</text>
</comment>
<comment type="similarity">
    <text evidence="7">Belongs to the tRNA(Ile)-lysidine synthase family.</text>
</comment>
<evidence type="ECO:0000313" key="11">
    <source>
        <dbReference type="Proteomes" id="UP000003781"/>
    </source>
</evidence>
<feature type="domain" description="tRNA(Ile)-lysidine/2-thiocytidine synthase N-terminal" evidence="8">
    <location>
        <begin position="29"/>
        <end position="205"/>
    </location>
</feature>
<comment type="caution">
    <text evidence="10">The sequence shown here is derived from an EMBL/GenBank/DDBJ whole genome shotgun (WGS) entry which is preliminary data.</text>
</comment>
<evidence type="ECO:0000259" key="8">
    <source>
        <dbReference type="Pfam" id="PF01171"/>
    </source>
</evidence>
<dbReference type="SUPFAM" id="SSF52402">
    <property type="entry name" value="Adenine nucleotide alpha hydrolases-like"/>
    <property type="match status" value="1"/>
</dbReference>
<comment type="catalytic activity">
    <reaction evidence="6 7">
        <text>cytidine(34) in tRNA(Ile2) + L-lysine + ATP = lysidine(34) in tRNA(Ile2) + AMP + diphosphate + H(+)</text>
        <dbReference type="Rhea" id="RHEA:43744"/>
        <dbReference type="Rhea" id="RHEA-COMP:10625"/>
        <dbReference type="Rhea" id="RHEA-COMP:10670"/>
        <dbReference type="ChEBI" id="CHEBI:15378"/>
        <dbReference type="ChEBI" id="CHEBI:30616"/>
        <dbReference type="ChEBI" id="CHEBI:32551"/>
        <dbReference type="ChEBI" id="CHEBI:33019"/>
        <dbReference type="ChEBI" id="CHEBI:82748"/>
        <dbReference type="ChEBI" id="CHEBI:83665"/>
        <dbReference type="ChEBI" id="CHEBI:456215"/>
        <dbReference type="EC" id="6.3.4.19"/>
    </reaction>
</comment>
<protein>
    <recommendedName>
        <fullName evidence="7">tRNA(Ile)-lysidine synthase</fullName>
        <ecNumber evidence="7">6.3.4.19</ecNumber>
    </recommendedName>
    <alternativeName>
        <fullName evidence="7">tRNA(Ile)-2-lysyl-cytidine synthase</fullName>
    </alternativeName>
    <alternativeName>
        <fullName evidence="7">tRNA(Ile)-lysidine synthetase</fullName>
    </alternativeName>
</protein>
<dbReference type="GO" id="GO:0006400">
    <property type="term" value="P:tRNA modification"/>
    <property type="evidence" value="ECO:0007669"/>
    <property type="project" value="UniProtKB-UniRule"/>
</dbReference>
<dbReference type="HAMAP" id="MF_01161">
    <property type="entry name" value="tRNA_Ile_lys_synt"/>
    <property type="match status" value="1"/>
</dbReference>
<feature type="domain" description="tRNA(Ile)-lysidine synthase substrate-binding" evidence="9">
    <location>
        <begin position="255"/>
        <end position="308"/>
    </location>
</feature>
<dbReference type="GO" id="GO:0005737">
    <property type="term" value="C:cytoplasm"/>
    <property type="evidence" value="ECO:0007669"/>
    <property type="project" value="UniProtKB-SubCell"/>
</dbReference>
<dbReference type="Pfam" id="PF01171">
    <property type="entry name" value="ATP_bind_3"/>
    <property type="match status" value="1"/>
</dbReference>
<dbReference type="Gene3D" id="3.40.50.620">
    <property type="entry name" value="HUPs"/>
    <property type="match status" value="1"/>
</dbReference>
<dbReference type="EMBL" id="AAXW01000005">
    <property type="protein sequence ID" value="EAZ92560.1"/>
    <property type="molecule type" value="Genomic_DNA"/>
</dbReference>
<dbReference type="AlphaFoldDB" id="A3ILA9"/>
<keyword evidence="3 7" id="KW-0819">tRNA processing</keyword>
<evidence type="ECO:0000256" key="4">
    <source>
        <dbReference type="ARBA" id="ARBA00022741"/>
    </source>
</evidence>
<dbReference type="InterPro" id="IPR012094">
    <property type="entry name" value="tRNA_Ile_lys_synt"/>
</dbReference>
<dbReference type="GO" id="GO:0005524">
    <property type="term" value="F:ATP binding"/>
    <property type="evidence" value="ECO:0007669"/>
    <property type="project" value="UniProtKB-UniRule"/>
</dbReference>
<evidence type="ECO:0000256" key="7">
    <source>
        <dbReference type="HAMAP-Rule" id="MF_01161"/>
    </source>
</evidence>
<dbReference type="PANTHER" id="PTHR43033">
    <property type="entry name" value="TRNA(ILE)-LYSIDINE SYNTHASE-RELATED"/>
    <property type="match status" value="1"/>
</dbReference>
<dbReference type="eggNOG" id="COG0037">
    <property type="taxonomic scope" value="Bacteria"/>
</dbReference>
<dbReference type="InterPro" id="IPR015262">
    <property type="entry name" value="tRNA_Ile_lys_synt_subst-bd"/>
</dbReference>
<dbReference type="NCBIfam" id="TIGR02432">
    <property type="entry name" value="lysidine_TilS_N"/>
    <property type="match status" value="1"/>
</dbReference>
<dbReference type="Pfam" id="PF09179">
    <property type="entry name" value="TilS"/>
    <property type="match status" value="1"/>
</dbReference>
<comment type="function">
    <text evidence="7">Ligates lysine onto the cytidine present at position 34 of the AUA codon-specific tRNA(Ile) that contains the anticodon CAU, in an ATP-dependent manner. Cytidine is converted to lysidine, thus changing the amino acid specificity of the tRNA from methionine to isoleucine.</text>
</comment>
<comment type="subcellular location">
    <subcellularLocation>
        <location evidence="7">Cytoplasm</location>
    </subcellularLocation>
</comment>
<dbReference type="GO" id="GO:0032267">
    <property type="term" value="F:tRNA(Ile)-lysidine synthase activity"/>
    <property type="evidence" value="ECO:0007669"/>
    <property type="project" value="UniProtKB-EC"/>
</dbReference>
<evidence type="ECO:0000256" key="6">
    <source>
        <dbReference type="ARBA" id="ARBA00048539"/>
    </source>
</evidence>
<feature type="binding site" evidence="7">
    <location>
        <begin position="34"/>
        <end position="39"/>
    </location>
    <ligand>
        <name>ATP</name>
        <dbReference type="ChEBI" id="CHEBI:30616"/>
    </ligand>
</feature>